<gene>
    <name evidence="7 8" type="primary">L1</name>
</gene>
<evidence type="ECO:0000256" key="2">
    <source>
        <dbReference type="ARBA" id="ARBA00022581"/>
    </source>
</evidence>
<comment type="function">
    <text evidence="7 8">Forms an icosahedral capsid with a T=7 symmetry and a 50 nm diameter. The capsid is composed of 72 pentamers linked to each other by disulfide bonds and associated with L2 proteins. Binds to heparan sulfate proteoglycans on cell surface of basal layer keratinocytes to provide initial virion attachment. This binding mediates a conformational change in the virus capsid that facilitates efficient infection. The virion enters the host cell via endocytosis. During virus trafficking, L1 protein dissociates from the viral DNA and the genomic DNA is released to the host nucleus. The virion assembly takes place within the cell nucleus. Encapsulates the genomic DNA together with protein L2.</text>
</comment>
<keyword evidence="7" id="KW-1015">Disulfide bond</keyword>
<keyword evidence="7" id="KW-1164">Virus endocytosis by host</keyword>
<dbReference type="GO" id="GO:0005198">
    <property type="term" value="F:structural molecule activity"/>
    <property type="evidence" value="ECO:0007669"/>
    <property type="project" value="UniProtKB-UniRule"/>
</dbReference>
<sequence length="538" mass="61722">MCTPMTFICIQAYTRSGKKDESNIFNILQMSLWMQNTGKLYLPPQKPVAKVLNTDDFIKRTGYFFHGGTERLLMVGHPYYDVVDPLDDNKVVVPKVSAQQFRVLRLRLPDPNKFAIADEKIFNPEKERLVWRLSGLEIGRGGPLGISPTGHPLFNKYTDTENPSNYPAKQQDDGDYRQDVSVDPKQIQMFIVGCTPATGEFWDVTKPCKDKPLNKGDCPPIELFHTYIQDGDMCEFGFGNANFESFQEDKAGVPLELTNETALWPDFLKMTKDIYGDQVFFYSKREQLYARHYFAKAGIDGDALPPTSYLNPDDAKPQKDLGPYSYYSTPSGSLVSSDSNMFNRPYWLHRALGANNGILWGNQCFITVVDNTRNINFGLSIYKQDAAMTNQYKYKANDFRNYLRHVEEYEVEIIVELCKVPLDPDVLAHINVMNSRILDDWELAFVPPPPQGIEDSYRYILSLATKCPADVVPAEKPDPWGKYTFWEIDMTERLSSELSQFSLGKRFLYQSGMLTNKRLRGKDESVETRRSVKRKRRN</sequence>
<dbReference type="PRINTS" id="PR00865">
    <property type="entry name" value="HPVCAPSIDL1"/>
</dbReference>
<evidence type="ECO:0000256" key="5">
    <source>
        <dbReference type="ARBA" id="ARBA00022921"/>
    </source>
</evidence>
<comment type="subcellular location">
    <subcellularLocation>
        <location evidence="7">Virion</location>
    </subcellularLocation>
    <subcellularLocation>
        <location evidence="7">Host nucleus</location>
    </subcellularLocation>
</comment>
<keyword evidence="1 7" id="KW-0167">Capsid protein</keyword>
<keyword evidence="4 7" id="KW-0946">Virion</keyword>
<dbReference type="InterPro" id="IPR011222">
    <property type="entry name" value="dsDNA_vir_gr_I_capsid"/>
</dbReference>
<feature type="region of interest" description="Disordered" evidence="9">
    <location>
        <begin position="159"/>
        <end position="178"/>
    </location>
</feature>
<evidence type="ECO:0000256" key="1">
    <source>
        <dbReference type="ARBA" id="ARBA00022561"/>
    </source>
</evidence>
<keyword evidence="6 7" id="KW-1160">Virus entry into host cell</keyword>
<dbReference type="EMBL" id="MH777290">
    <property type="protein sequence ID" value="AYA94198.2"/>
    <property type="molecule type" value="Genomic_DNA"/>
</dbReference>
<dbReference type="Pfam" id="PF00500">
    <property type="entry name" value="Late_protein_L1"/>
    <property type="match status" value="1"/>
</dbReference>
<dbReference type="Gene3D" id="2.60.175.20">
    <property type="entry name" value="Major capsid L1 (late) superfamily, Papillomavirus"/>
    <property type="match status" value="2"/>
</dbReference>
<dbReference type="GO" id="GO:0042025">
    <property type="term" value="C:host cell nucleus"/>
    <property type="evidence" value="ECO:0007669"/>
    <property type="project" value="UniProtKB-SubCell"/>
</dbReference>
<keyword evidence="8" id="KW-1145">T=7 icosahedral capsid protein</keyword>
<evidence type="ECO:0000256" key="3">
    <source>
        <dbReference type="ARBA" id="ARBA00022804"/>
    </source>
</evidence>
<keyword evidence="3 7" id="KW-1161">Viral attachment to host cell</keyword>
<evidence type="ECO:0000256" key="7">
    <source>
        <dbReference type="HAMAP-Rule" id="MF_04002"/>
    </source>
</evidence>
<comment type="subunit">
    <text evidence="7">Self-assembles into homopentamers. The capsid has an icosahedral symmetry and consists of 72 capsomers, with each capsomer being a pentamer of L1. Interacts with the minor capsid protein L2; this interaction is necessary for viral genome encapsidation. Interacts with protein E2; this interaction enhances E2-dependent replication and transcription activation.</text>
</comment>
<protein>
    <recommendedName>
        <fullName evidence="7 8">Major capsid protein L1</fullName>
    </recommendedName>
</protein>
<comment type="similarity">
    <text evidence="7 8">Belongs to the papillomaviridae L1 protein family.</text>
</comment>
<keyword evidence="5 7" id="KW-0426">Late protein</keyword>
<reference evidence="10" key="1">
    <citation type="journal article" date="2018" name="Nat. Med.">
        <title>Expanded skin virome in DOCK8-deficient patients.</title>
        <authorList>
            <consortium name="NISC Comparative Sequencing Program"/>
            <person name="Tirosh O."/>
            <person name="Conlan S."/>
            <person name="Deming C."/>
            <person name="Lee-Lin S.Q."/>
            <person name="Huang X."/>
            <person name="Su H.C."/>
            <person name="Freeman A.F."/>
            <person name="Segre J.A."/>
            <person name="Kong H.H."/>
        </authorList>
    </citation>
    <scope>NUCLEOTIDE SEQUENCE</scope>
    <source>
        <strain evidence="10">HPV-mSK_148</strain>
    </source>
</reference>
<name>A0A385PKP3_9PAPI</name>
<feature type="disulfide bond" description="Interchain (with Cys-208)" evidence="7">
    <location>
        <position position="467"/>
    </location>
</feature>
<evidence type="ECO:0000256" key="9">
    <source>
        <dbReference type="SAM" id="MobiDB-lite"/>
    </source>
</evidence>
<dbReference type="GO" id="GO:0039620">
    <property type="term" value="C:T=7 icosahedral viral capsid"/>
    <property type="evidence" value="ECO:0007669"/>
    <property type="project" value="UniProtKB-UniRule"/>
</dbReference>
<evidence type="ECO:0000256" key="4">
    <source>
        <dbReference type="ARBA" id="ARBA00022844"/>
    </source>
</evidence>
<dbReference type="GO" id="GO:0075509">
    <property type="term" value="P:endocytosis involved in viral entry into host cell"/>
    <property type="evidence" value="ECO:0007669"/>
    <property type="project" value="UniProtKB-KW"/>
</dbReference>
<dbReference type="InterPro" id="IPR036973">
    <property type="entry name" value="Capsid_L1_sf_Papillomavir"/>
</dbReference>
<feature type="disulfide bond" description="Interchain (with Cys-467)" evidence="7">
    <location>
        <position position="208"/>
    </location>
</feature>
<evidence type="ECO:0000256" key="8">
    <source>
        <dbReference type="RuleBase" id="RU361248"/>
    </source>
</evidence>
<evidence type="ECO:0000313" key="10">
    <source>
        <dbReference type="EMBL" id="AYA94198.2"/>
    </source>
</evidence>
<dbReference type="HAMAP" id="MF_04002">
    <property type="entry name" value="PPV_L1"/>
    <property type="match status" value="1"/>
</dbReference>
<dbReference type="SUPFAM" id="SSF88648">
    <property type="entry name" value="Group I dsDNA viruses"/>
    <property type="match status" value="1"/>
</dbReference>
<organism evidence="10">
    <name type="scientific">Human papillomavirus</name>
    <dbReference type="NCBI Taxonomy" id="10566"/>
    <lineage>
        <taxon>Viruses</taxon>
        <taxon>Monodnaviria</taxon>
        <taxon>Shotokuvirae</taxon>
        <taxon>Cossaviricota</taxon>
        <taxon>Papovaviricetes</taxon>
        <taxon>Zurhausenvirales</taxon>
        <taxon>Papillomaviridae</taxon>
    </lineage>
</organism>
<proteinExistence type="inferred from homology"/>
<keyword evidence="7" id="KW-1048">Host nucleus</keyword>
<accession>A0A385PKP3</accession>
<evidence type="ECO:0000256" key="6">
    <source>
        <dbReference type="ARBA" id="ARBA00023296"/>
    </source>
</evidence>
<dbReference type="InterPro" id="IPR002210">
    <property type="entry name" value="Capsid_L1_Papillomavir"/>
</dbReference>
<dbReference type="GO" id="GO:0019062">
    <property type="term" value="P:virion attachment to host cell"/>
    <property type="evidence" value="ECO:0007669"/>
    <property type="project" value="UniProtKB-UniRule"/>
</dbReference>
<keyword evidence="7" id="KW-1162">Viral penetration into host cytoplasm</keyword>
<keyword evidence="2 7" id="KW-0945">Host-virus interaction</keyword>